<accession>A0AAV4P8N4</accession>
<evidence type="ECO:0000313" key="3">
    <source>
        <dbReference type="Proteomes" id="UP001054945"/>
    </source>
</evidence>
<sequence length="122" mass="13483">MIPNGAKMARLPKMNCHFPQTDWTLYPTKWDFHASSHWSKWKADSPPSLGTTASGNTSLEGRTCSAKTDPESRKTGVLRPAVLPDSSEPDTHPGMSYPKEKGFEFPVSSGKAVSSIRVFMER</sequence>
<proteinExistence type="predicted"/>
<feature type="region of interest" description="Disordered" evidence="1">
    <location>
        <begin position="39"/>
        <end position="103"/>
    </location>
</feature>
<dbReference type="EMBL" id="BPLR01021719">
    <property type="protein sequence ID" value="GIX92843.1"/>
    <property type="molecule type" value="Genomic_DNA"/>
</dbReference>
<protein>
    <submittedName>
        <fullName evidence="2">Uncharacterized protein</fullName>
    </submittedName>
</protein>
<evidence type="ECO:0000313" key="2">
    <source>
        <dbReference type="EMBL" id="GIX92843.1"/>
    </source>
</evidence>
<reference evidence="2 3" key="1">
    <citation type="submission" date="2021-06" db="EMBL/GenBank/DDBJ databases">
        <title>Caerostris extrusa draft genome.</title>
        <authorList>
            <person name="Kono N."/>
            <person name="Arakawa K."/>
        </authorList>
    </citation>
    <scope>NUCLEOTIDE SEQUENCE [LARGE SCALE GENOMIC DNA]</scope>
</reference>
<organism evidence="2 3">
    <name type="scientific">Caerostris extrusa</name>
    <name type="common">Bark spider</name>
    <name type="synonym">Caerostris bankana</name>
    <dbReference type="NCBI Taxonomy" id="172846"/>
    <lineage>
        <taxon>Eukaryota</taxon>
        <taxon>Metazoa</taxon>
        <taxon>Ecdysozoa</taxon>
        <taxon>Arthropoda</taxon>
        <taxon>Chelicerata</taxon>
        <taxon>Arachnida</taxon>
        <taxon>Araneae</taxon>
        <taxon>Araneomorphae</taxon>
        <taxon>Entelegynae</taxon>
        <taxon>Araneoidea</taxon>
        <taxon>Araneidae</taxon>
        <taxon>Caerostris</taxon>
    </lineage>
</organism>
<keyword evidence="3" id="KW-1185">Reference proteome</keyword>
<dbReference type="Proteomes" id="UP001054945">
    <property type="component" value="Unassembled WGS sequence"/>
</dbReference>
<gene>
    <name evidence="2" type="ORF">CEXT_23611</name>
</gene>
<evidence type="ECO:0000256" key="1">
    <source>
        <dbReference type="SAM" id="MobiDB-lite"/>
    </source>
</evidence>
<name>A0AAV4P8N4_CAEEX</name>
<dbReference type="AlphaFoldDB" id="A0AAV4P8N4"/>
<feature type="compositionally biased region" description="Polar residues" evidence="1">
    <location>
        <begin position="48"/>
        <end position="60"/>
    </location>
</feature>
<comment type="caution">
    <text evidence="2">The sequence shown here is derived from an EMBL/GenBank/DDBJ whole genome shotgun (WGS) entry which is preliminary data.</text>
</comment>